<keyword evidence="8" id="KW-0560">Oxidoreductase</keyword>
<evidence type="ECO:0000256" key="9">
    <source>
        <dbReference type="ARBA" id="ARBA00023004"/>
    </source>
</evidence>
<organism evidence="14 15">
    <name type="scientific">Neptunicoccus cionae</name>
    <dbReference type="NCBI Taxonomy" id="2035344"/>
    <lineage>
        <taxon>Bacteria</taxon>
        <taxon>Pseudomonadati</taxon>
        <taxon>Pseudomonadota</taxon>
        <taxon>Alphaproteobacteria</taxon>
        <taxon>Rhodobacterales</taxon>
        <taxon>Paracoccaceae</taxon>
        <taxon>Neptunicoccus</taxon>
    </lineage>
</organism>
<dbReference type="AlphaFoldDB" id="A0A916VR22"/>
<dbReference type="RefSeq" id="WP_188675725.1">
    <property type="nucleotide sequence ID" value="NZ_BMKA01000003.1"/>
</dbReference>
<evidence type="ECO:0000256" key="12">
    <source>
        <dbReference type="SAM" id="Phobius"/>
    </source>
</evidence>
<evidence type="ECO:0000256" key="10">
    <source>
        <dbReference type="ARBA" id="ARBA00023033"/>
    </source>
</evidence>
<gene>
    <name evidence="14" type="ORF">GCM10011498_24830</name>
</gene>
<name>A0A916VR22_9RHOB</name>
<keyword evidence="9" id="KW-0408">Iron</keyword>
<evidence type="ECO:0000256" key="2">
    <source>
        <dbReference type="ARBA" id="ARBA00010823"/>
    </source>
</evidence>
<keyword evidence="11 12" id="KW-0472">Membrane</keyword>
<dbReference type="GO" id="GO:0046872">
    <property type="term" value="F:metal ion binding"/>
    <property type="evidence" value="ECO:0007669"/>
    <property type="project" value="UniProtKB-KW"/>
</dbReference>
<evidence type="ECO:0000256" key="5">
    <source>
        <dbReference type="ARBA" id="ARBA00022692"/>
    </source>
</evidence>
<sequence>MPRHLSAFALVTLLPTFLLVIAAQRGGLWPLLPLFLLAGVNHLIDSLFENRPDSPVERALNDLLPIALAICHFALLAFALYALAIKTDPLLTKLPLFLAFGLYFATVSNATGHELIHRRQRLPFLFGKWIFISHLFGHHTSAHRLVHHPYVATRFDPNTARYNESFYTFYRRAWRGSFRAGLSAENTRRGLPADSRRIDVSNPYFTYIFGGVFFLTLAALAAGWAGLFTYLGLALMAQGGLLLTDYVQHYGLTRSEGEDGRFMPIAPHHSWNAPHWFTRNLTLNAPLHSDHHAKPARPYTELANHPEETAPQLPYSPGIMSIIALNPIRWRSIMNPKVAEWAMRHRKNT</sequence>
<dbReference type="InterPro" id="IPR005804">
    <property type="entry name" value="FA_desaturase_dom"/>
</dbReference>
<keyword evidence="10" id="KW-0503">Monooxygenase</keyword>
<dbReference type="EMBL" id="BMKA01000003">
    <property type="protein sequence ID" value="GGA23064.1"/>
    <property type="molecule type" value="Genomic_DNA"/>
</dbReference>
<keyword evidence="5 12" id="KW-0812">Transmembrane</keyword>
<dbReference type="GO" id="GO:0005886">
    <property type="term" value="C:plasma membrane"/>
    <property type="evidence" value="ECO:0007669"/>
    <property type="project" value="UniProtKB-SubCell"/>
</dbReference>
<evidence type="ECO:0000256" key="4">
    <source>
        <dbReference type="ARBA" id="ARBA00022519"/>
    </source>
</evidence>
<dbReference type="GO" id="GO:0004497">
    <property type="term" value="F:monooxygenase activity"/>
    <property type="evidence" value="ECO:0007669"/>
    <property type="project" value="UniProtKB-KW"/>
</dbReference>
<evidence type="ECO:0000256" key="1">
    <source>
        <dbReference type="ARBA" id="ARBA00004429"/>
    </source>
</evidence>
<dbReference type="Pfam" id="PF00487">
    <property type="entry name" value="FA_desaturase"/>
    <property type="match status" value="1"/>
</dbReference>
<keyword evidence="15" id="KW-1185">Reference proteome</keyword>
<dbReference type="GO" id="GO:0006629">
    <property type="term" value="P:lipid metabolic process"/>
    <property type="evidence" value="ECO:0007669"/>
    <property type="project" value="InterPro"/>
</dbReference>
<evidence type="ECO:0000256" key="3">
    <source>
        <dbReference type="ARBA" id="ARBA00022475"/>
    </source>
</evidence>
<reference evidence="14" key="2">
    <citation type="submission" date="2020-09" db="EMBL/GenBank/DDBJ databases">
        <authorList>
            <person name="Sun Q."/>
            <person name="Zhou Y."/>
        </authorList>
    </citation>
    <scope>NUCLEOTIDE SEQUENCE</scope>
    <source>
        <strain evidence="14">CGMCC 1.15880</strain>
    </source>
</reference>
<evidence type="ECO:0000256" key="6">
    <source>
        <dbReference type="ARBA" id="ARBA00022723"/>
    </source>
</evidence>
<comment type="subcellular location">
    <subcellularLocation>
        <location evidence="1">Cell inner membrane</location>
        <topology evidence="1">Multi-pass membrane protein</topology>
    </subcellularLocation>
</comment>
<keyword evidence="6" id="KW-0479">Metal-binding</keyword>
<dbReference type="PANTHER" id="PTHR38674">
    <property type="entry name" value="ALKANE 1-MONOOXYGENASE 1"/>
    <property type="match status" value="1"/>
</dbReference>
<evidence type="ECO:0000256" key="7">
    <source>
        <dbReference type="ARBA" id="ARBA00022989"/>
    </source>
</evidence>
<proteinExistence type="inferred from homology"/>
<dbReference type="Proteomes" id="UP000628017">
    <property type="component" value="Unassembled WGS sequence"/>
</dbReference>
<dbReference type="InterPro" id="IPR033885">
    <property type="entry name" value="AlkB/XylM"/>
</dbReference>
<accession>A0A916VR22</accession>
<dbReference type="CDD" id="cd03512">
    <property type="entry name" value="Alkane-hydroxylase"/>
    <property type="match status" value="1"/>
</dbReference>
<feature type="transmembrane region" description="Helical" evidence="12">
    <location>
        <begin position="204"/>
        <end position="222"/>
    </location>
</feature>
<evidence type="ECO:0000259" key="13">
    <source>
        <dbReference type="Pfam" id="PF00487"/>
    </source>
</evidence>
<reference evidence="14" key="1">
    <citation type="journal article" date="2014" name="Int. J. Syst. Evol. Microbiol.">
        <title>Complete genome sequence of Corynebacterium casei LMG S-19264T (=DSM 44701T), isolated from a smear-ripened cheese.</title>
        <authorList>
            <consortium name="US DOE Joint Genome Institute (JGI-PGF)"/>
            <person name="Walter F."/>
            <person name="Albersmeier A."/>
            <person name="Kalinowski J."/>
            <person name="Ruckert C."/>
        </authorList>
    </citation>
    <scope>NUCLEOTIDE SEQUENCE</scope>
    <source>
        <strain evidence="14">CGMCC 1.15880</strain>
    </source>
</reference>
<evidence type="ECO:0000313" key="14">
    <source>
        <dbReference type="EMBL" id="GGA23064.1"/>
    </source>
</evidence>
<comment type="caution">
    <text evidence="14">The sequence shown here is derived from an EMBL/GenBank/DDBJ whole genome shotgun (WGS) entry which is preliminary data.</text>
</comment>
<evidence type="ECO:0000256" key="8">
    <source>
        <dbReference type="ARBA" id="ARBA00023002"/>
    </source>
</evidence>
<protein>
    <submittedName>
        <fullName evidence="14">Alkane 1-monooxygenase</fullName>
    </submittedName>
</protein>
<keyword evidence="7 12" id="KW-1133">Transmembrane helix</keyword>
<feature type="transmembrane region" description="Helical" evidence="12">
    <location>
        <begin position="60"/>
        <end position="84"/>
    </location>
</feature>
<evidence type="ECO:0000313" key="15">
    <source>
        <dbReference type="Proteomes" id="UP000628017"/>
    </source>
</evidence>
<dbReference type="PANTHER" id="PTHR38674:SF1">
    <property type="entry name" value="ALKANE 1-MONOOXYGENASE 1"/>
    <property type="match status" value="1"/>
</dbReference>
<evidence type="ECO:0000256" key="11">
    <source>
        <dbReference type="ARBA" id="ARBA00023136"/>
    </source>
</evidence>
<keyword evidence="3" id="KW-1003">Cell membrane</keyword>
<feature type="domain" description="Fatty acid desaturase" evidence="13">
    <location>
        <begin position="95"/>
        <end position="316"/>
    </location>
</feature>
<comment type="similarity">
    <text evidence="2">Belongs to the fatty acid desaturase type 1 family. AlkB subfamily.</text>
</comment>
<keyword evidence="4" id="KW-0997">Cell inner membrane</keyword>